<evidence type="ECO:0000313" key="1">
    <source>
        <dbReference type="EMBL" id="GAH78725.1"/>
    </source>
</evidence>
<dbReference type="EMBL" id="BARU01036581">
    <property type="protein sequence ID" value="GAH78725.1"/>
    <property type="molecule type" value="Genomic_DNA"/>
</dbReference>
<dbReference type="AlphaFoldDB" id="X1JB28"/>
<sequence>MKDLPDFSPPLLALETPITKLKRKTTSSTDYVEVVHWTVSERKLGILRHVEMESDKYAKTRFKLTIAGVEQFKDQALEASLSLEWPDVSLAAESVVLLEAKATEVTEINVDGDILGKEVG</sequence>
<protein>
    <submittedName>
        <fullName evidence="1">Uncharacterized protein</fullName>
    </submittedName>
</protein>
<accession>X1JB28</accession>
<proteinExistence type="predicted"/>
<name>X1JB28_9ZZZZ</name>
<comment type="caution">
    <text evidence="1">The sequence shown here is derived from an EMBL/GenBank/DDBJ whole genome shotgun (WGS) entry which is preliminary data.</text>
</comment>
<gene>
    <name evidence="1" type="ORF">S03H2_57106</name>
</gene>
<organism evidence="1">
    <name type="scientific">marine sediment metagenome</name>
    <dbReference type="NCBI Taxonomy" id="412755"/>
    <lineage>
        <taxon>unclassified sequences</taxon>
        <taxon>metagenomes</taxon>
        <taxon>ecological metagenomes</taxon>
    </lineage>
</organism>
<reference evidence="1" key="1">
    <citation type="journal article" date="2014" name="Front. Microbiol.">
        <title>High frequency of phylogenetically diverse reductive dehalogenase-homologous genes in deep subseafloor sedimentary metagenomes.</title>
        <authorList>
            <person name="Kawai M."/>
            <person name="Futagami T."/>
            <person name="Toyoda A."/>
            <person name="Takaki Y."/>
            <person name="Nishi S."/>
            <person name="Hori S."/>
            <person name="Arai W."/>
            <person name="Tsubouchi T."/>
            <person name="Morono Y."/>
            <person name="Uchiyama I."/>
            <person name="Ito T."/>
            <person name="Fujiyama A."/>
            <person name="Inagaki F."/>
            <person name="Takami H."/>
        </authorList>
    </citation>
    <scope>NUCLEOTIDE SEQUENCE</scope>
    <source>
        <strain evidence="1">Expedition CK06-06</strain>
    </source>
</reference>